<dbReference type="RefSeq" id="WP_063970014.1">
    <property type="nucleotide sequence ID" value="NZ_JAMXLT020000007.1"/>
</dbReference>
<feature type="domain" description="BD-FAE-like" evidence="2">
    <location>
        <begin position="56"/>
        <end position="284"/>
    </location>
</feature>
<evidence type="ECO:0000259" key="2">
    <source>
        <dbReference type="Pfam" id="PF20434"/>
    </source>
</evidence>
<evidence type="ECO:0000256" key="1">
    <source>
        <dbReference type="ARBA" id="ARBA00022801"/>
    </source>
</evidence>
<dbReference type="InterPro" id="IPR029058">
    <property type="entry name" value="AB_hydrolase_fold"/>
</dbReference>
<name>A0ABU4JFU0_9FLAO</name>
<dbReference type="PANTHER" id="PTHR48081:SF13">
    <property type="entry name" value="ALPHA_BETA HYDROLASE"/>
    <property type="match status" value="1"/>
</dbReference>
<dbReference type="Proteomes" id="UP001204439">
    <property type="component" value="Unassembled WGS sequence"/>
</dbReference>
<comment type="caution">
    <text evidence="3">The sequence shown here is derived from an EMBL/GenBank/DDBJ whole genome shotgun (WGS) entry which is preliminary data.</text>
</comment>
<dbReference type="InterPro" id="IPR050300">
    <property type="entry name" value="GDXG_lipolytic_enzyme"/>
</dbReference>
<protein>
    <submittedName>
        <fullName evidence="3">Alpha/beta hydrolase</fullName>
    </submittedName>
</protein>
<proteinExistence type="predicted"/>
<dbReference type="Pfam" id="PF20434">
    <property type="entry name" value="BD-FAE"/>
    <property type="match status" value="1"/>
</dbReference>
<dbReference type="SUPFAM" id="SSF53474">
    <property type="entry name" value="alpha/beta-Hydrolases"/>
    <property type="match status" value="1"/>
</dbReference>
<evidence type="ECO:0000313" key="3">
    <source>
        <dbReference type="EMBL" id="MDW8548386.1"/>
    </source>
</evidence>
<keyword evidence="4" id="KW-1185">Reference proteome</keyword>
<keyword evidence="1 3" id="KW-0378">Hydrolase</keyword>
<dbReference type="Gene3D" id="3.40.50.1820">
    <property type="entry name" value="alpha/beta hydrolase"/>
    <property type="match status" value="1"/>
</dbReference>
<dbReference type="GO" id="GO:0016787">
    <property type="term" value="F:hydrolase activity"/>
    <property type="evidence" value="ECO:0007669"/>
    <property type="project" value="UniProtKB-KW"/>
</dbReference>
<dbReference type="PANTHER" id="PTHR48081">
    <property type="entry name" value="AB HYDROLASE SUPERFAMILY PROTEIN C4A8.06C"/>
    <property type="match status" value="1"/>
</dbReference>
<dbReference type="InterPro" id="IPR049492">
    <property type="entry name" value="BD-FAE-like_dom"/>
</dbReference>
<accession>A0ABU4JFU0</accession>
<sequence length="330" mass="37834">MKNNYKIILVFSLIFLSVLSYKLSAKKIKSDKVLPEPRLQYNFYNDIDYKNSPLKLDIYQPKSRNKGKSPVVIFVHGGAWDKGDKSMIRKNFREYILQELLENEFTVISIDYTLLDQNTHLEKPLEDTKDAIKWVSKNAEKYNLDINNMGIWGGSAGAHIALLTAYNQKNGNSSDAELQYPNLKYVVDFYAPTNLNDLFKTDANGLLLSLFKIYSPKKFQTRHEKMIQLTGFDINTQKEEVVKKNAEYSPINYVSKSTVPTLIFHGTEDSVVSIVQSQQLEEALKTHKVPYKFYTVENAKHTFGNLDLAEAKDVSKKTVDFIKSHTTYGN</sequence>
<organism evidence="3 4">
    <name type="scientific">Epilithonimonas ginsengisoli</name>
    <dbReference type="NCBI Taxonomy" id="1245592"/>
    <lineage>
        <taxon>Bacteria</taxon>
        <taxon>Pseudomonadati</taxon>
        <taxon>Bacteroidota</taxon>
        <taxon>Flavobacteriia</taxon>
        <taxon>Flavobacteriales</taxon>
        <taxon>Weeksellaceae</taxon>
        <taxon>Chryseobacterium group</taxon>
        <taxon>Epilithonimonas</taxon>
    </lineage>
</organism>
<reference evidence="3 4" key="1">
    <citation type="submission" date="2023-11" db="EMBL/GenBank/DDBJ databases">
        <title>First isolation, identification, and characterization of non-pathogenic Epilithonimonas ginsengisoli isolated from diseased farmed rainbow trout (Oncorhynchus mykiss) in Chile.</title>
        <authorList>
            <person name="Miranda C.D."/>
            <person name="Irgang R."/>
            <person name="Concha C."/>
            <person name="Rojas R."/>
            <person name="Avendano R."/>
        </authorList>
    </citation>
    <scope>NUCLEOTIDE SEQUENCE [LARGE SCALE GENOMIC DNA]</scope>
    <source>
        <strain evidence="3 4">FP99</strain>
    </source>
</reference>
<evidence type="ECO:0000313" key="4">
    <source>
        <dbReference type="Proteomes" id="UP001204439"/>
    </source>
</evidence>
<dbReference type="EMBL" id="JAMXLT020000007">
    <property type="protein sequence ID" value="MDW8548386.1"/>
    <property type="molecule type" value="Genomic_DNA"/>
</dbReference>
<gene>
    <name evidence="3" type="ORF">NG800_005660</name>
</gene>